<dbReference type="OrthoDB" id="9762536at2"/>
<feature type="site" description="Catalytically relevant" evidence="6">
    <location>
        <position position="146"/>
    </location>
</feature>
<accession>A0A410JSD0</accession>
<feature type="domain" description="SIS" evidence="9">
    <location>
        <begin position="35"/>
        <end position="178"/>
    </location>
</feature>
<comment type="similarity">
    <text evidence="1 4">Belongs to the SIS family. GutQ/KpsF subfamily.</text>
</comment>
<dbReference type="AlphaFoldDB" id="A0A410JSD0"/>
<reference evidence="10 11" key="1">
    <citation type="submission" date="2019-01" db="EMBL/GenBank/DDBJ databases">
        <title>Whole Genome of Ornithobacterium rhinotracheale FARPER-174b.</title>
        <authorList>
            <person name="Tataje-Lavanda L.A."/>
            <person name="Montalvan A."/>
            <person name="Montesinos R."/>
            <person name="Zimic M."/>
            <person name="Fernandez-Sanchez M."/>
            <person name="Fernandez-Diaz M."/>
        </authorList>
    </citation>
    <scope>NUCLEOTIDE SEQUENCE [LARGE SCALE GENOMIC DNA]</scope>
    <source>
        <strain evidence="10 11">FARPER-174b</strain>
    </source>
</reference>
<evidence type="ECO:0000256" key="3">
    <source>
        <dbReference type="ARBA" id="ARBA00023122"/>
    </source>
</evidence>
<proteinExistence type="inferred from homology"/>
<dbReference type="PROSITE" id="PS51464">
    <property type="entry name" value="SIS"/>
    <property type="match status" value="1"/>
</dbReference>
<dbReference type="CDD" id="cd04604">
    <property type="entry name" value="CBS_pair_SIS_assoc"/>
    <property type="match status" value="1"/>
</dbReference>
<feature type="domain" description="CBS" evidence="8">
    <location>
        <begin position="203"/>
        <end position="260"/>
    </location>
</feature>
<keyword evidence="5" id="KW-0862">Zinc</keyword>
<feature type="site" description="Catalytically relevant" evidence="6">
    <location>
        <position position="187"/>
    </location>
</feature>
<name>A0A410JSD0_ORNRH</name>
<evidence type="ECO:0000256" key="5">
    <source>
        <dbReference type="PIRSR" id="PIRSR004692-2"/>
    </source>
</evidence>
<dbReference type="PIRSF" id="PIRSF004692">
    <property type="entry name" value="KdsD_KpsF"/>
    <property type="match status" value="1"/>
</dbReference>
<keyword evidence="3 7" id="KW-0129">CBS domain</keyword>
<evidence type="ECO:0000256" key="6">
    <source>
        <dbReference type="PIRSR" id="PIRSR004692-3"/>
    </source>
</evidence>
<dbReference type="SUPFAM" id="SSF53697">
    <property type="entry name" value="SIS domain"/>
    <property type="match status" value="1"/>
</dbReference>
<evidence type="ECO:0000256" key="1">
    <source>
        <dbReference type="ARBA" id="ARBA00008165"/>
    </source>
</evidence>
<dbReference type="InterPro" id="IPR001347">
    <property type="entry name" value="SIS_dom"/>
</dbReference>
<dbReference type="Pfam" id="PF01380">
    <property type="entry name" value="SIS"/>
    <property type="match status" value="1"/>
</dbReference>
<dbReference type="InterPro" id="IPR035474">
    <property type="entry name" value="SIS_Kpsf"/>
</dbReference>
<evidence type="ECO:0000256" key="2">
    <source>
        <dbReference type="ARBA" id="ARBA00022737"/>
    </source>
</evidence>
<keyword evidence="10" id="KW-0413">Isomerase</keyword>
<dbReference type="EMBL" id="CP035107">
    <property type="protein sequence ID" value="QAR30908.1"/>
    <property type="molecule type" value="Genomic_DNA"/>
</dbReference>
<evidence type="ECO:0000313" key="10">
    <source>
        <dbReference type="EMBL" id="QAR30908.1"/>
    </source>
</evidence>
<dbReference type="GO" id="GO:0005975">
    <property type="term" value="P:carbohydrate metabolic process"/>
    <property type="evidence" value="ECO:0007669"/>
    <property type="project" value="InterPro"/>
</dbReference>
<dbReference type="GO" id="GO:0097367">
    <property type="term" value="F:carbohydrate derivative binding"/>
    <property type="evidence" value="ECO:0007669"/>
    <property type="project" value="InterPro"/>
</dbReference>
<dbReference type="PROSITE" id="PS51371">
    <property type="entry name" value="CBS"/>
    <property type="match status" value="1"/>
</dbReference>
<dbReference type="InterPro" id="IPR000644">
    <property type="entry name" value="CBS_dom"/>
</dbReference>
<dbReference type="RefSeq" id="WP_128501373.1">
    <property type="nucleotide sequence ID" value="NZ_CP035107.1"/>
</dbReference>
<keyword evidence="2" id="KW-0677">Repeat</keyword>
<evidence type="ECO:0000259" key="8">
    <source>
        <dbReference type="PROSITE" id="PS51371"/>
    </source>
</evidence>
<dbReference type="PANTHER" id="PTHR42745:SF1">
    <property type="entry name" value="ARABINOSE 5-PHOSPHATE ISOMERASE KDSD"/>
    <property type="match status" value="1"/>
</dbReference>
<dbReference type="GO" id="GO:0016853">
    <property type="term" value="F:isomerase activity"/>
    <property type="evidence" value="ECO:0007669"/>
    <property type="project" value="UniProtKB-KW"/>
</dbReference>
<feature type="binding site" evidence="5">
    <location>
        <position position="76"/>
    </location>
    <ligand>
        <name>Zn(2+)</name>
        <dbReference type="ChEBI" id="CHEBI:29105"/>
    </ligand>
</feature>
<evidence type="ECO:0000313" key="11">
    <source>
        <dbReference type="Proteomes" id="UP000287701"/>
    </source>
</evidence>
<evidence type="ECO:0000259" key="9">
    <source>
        <dbReference type="PROSITE" id="PS51464"/>
    </source>
</evidence>
<dbReference type="CDD" id="cd05014">
    <property type="entry name" value="SIS_Kpsf"/>
    <property type="match status" value="1"/>
</dbReference>
<evidence type="ECO:0000256" key="4">
    <source>
        <dbReference type="PIRNR" id="PIRNR004692"/>
    </source>
</evidence>
<dbReference type="GO" id="GO:1901135">
    <property type="term" value="P:carbohydrate derivative metabolic process"/>
    <property type="evidence" value="ECO:0007669"/>
    <property type="project" value="InterPro"/>
</dbReference>
<evidence type="ECO:0000256" key="7">
    <source>
        <dbReference type="PROSITE-ProRule" id="PRU00703"/>
    </source>
</evidence>
<feature type="site" description="Catalytically relevant" evidence="6">
    <location>
        <position position="53"/>
    </location>
</feature>
<organism evidence="10 11">
    <name type="scientific">Ornithobacterium rhinotracheale</name>
    <dbReference type="NCBI Taxonomy" id="28251"/>
    <lineage>
        <taxon>Bacteria</taxon>
        <taxon>Pseudomonadati</taxon>
        <taxon>Bacteroidota</taxon>
        <taxon>Flavobacteriia</taxon>
        <taxon>Flavobacteriales</taxon>
        <taxon>Weeksellaceae</taxon>
        <taxon>Ornithobacterium</taxon>
    </lineage>
</organism>
<sequence length="324" mass="35228">MKSEEILKYAKELVQLQAQEVLRLGKNLDESFVNCINACKNCKGKLVLVGVGKNKPIAEKMVATLNSTGTRAQFLHAGEALHGDLGLLAPEDIAIVLSKSGNTAEIKNALPSIKKLSNQVIAITGNMQSYLAKNTDIVLDTTVSRELGYLEVAPTTSTTVQLVICDIIAVILKQLKNFTKEDFGVFHPGGSLGKKLSWKVADMVDSSQKPRVDIDADIKEVIQSLTSGRFGITVVEQKGKIVGVITDGDLRRMLQKYSDLKGIKANDIATFAPKTIHKDVLAVDALKIINQNKIGQLIVVDDNNDYFGIIDFHVLTNEGLSEAQ</sequence>
<dbReference type="Gene3D" id="3.40.50.10490">
    <property type="entry name" value="Glucose-6-phosphate isomerase like protein, domain 1"/>
    <property type="match status" value="1"/>
</dbReference>
<dbReference type="GO" id="GO:0046872">
    <property type="term" value="F:metal ion binding"/>
    <property type="evidence" value="ECO:0007669"/>
    <property type="project" value="UniProtKB-KW"/>
</dbReference>
<keyword evidence="5" id="KW-0479">Metal-binding</keyword>
<dbReference type="InterPro" id="IPR050986">
    <property type="entry name" value="GutQ/KpsF_isomerases"/>
</dbReference>
<dbReference type="NCBIfam" id="TIGR00393">
    <property type="entry name" value="kpsF"/>
    <property type="match status" value="1"/>
</dbReference>
<dbReference type="Proteomes" id="UP000287701">
    <property type="component" value="Chromosome"/>
</dbReference>
<dbReference type="InterPro" id="IPR046348">
    <property type="entry name" value="SIS_dom_sf"/>
</dbReference>
<dbReference type="InterPro" id="IPR046342">
    <property type="entry name" value="CBS_dom_sf"/>
</dbReference>
<feature type="site" description="Catalytically relevant" evidence="6">
    <location>
        <position position="105"/>
    </location>
</feature>
<dbReference type="InterPro" id="IPR004800">
    <property type="entry name" value="KdsD/KpsF-type"/>
</dbReference>
<dbReference type="Pfam" id="PF00571">
    <property type="entry name" value="CBS"/>
    <property type="match status" value="2"/>
</dbReference>
<dbReference type="PANTHER" id="PTHR42745">
    <property type="match status" value="1"/>
</dbReference>
<dbReference type="Gene3D" id="3.10.580.10">
    <property type="entry name" value="CBS-domain"/>
    <property type="match status" value="1"/>
</dbReference>
<protein>
    <submittedName>
        <fullName evidence="10">KpsF/GutQ family sugar-phosphate isomerase</fullName>
    </submittedName>
</protein>
<gene>
    <name evidence="10" type="ORF">EQP59_05960</name>
</gene>